<keyword evidence="2" id="KW-0472">Membrane</keyword>
<feature type="signal peptide" evidence="3">
    <location>
        <begin position="1"/>
        <end position="22"/>
    </location>
</feature>
<feature type="compositionally biased region" description="Polar residues" evidence="1">
    <location>
        <begin position="409"/>
        <end position="422"/>
    </location>
</feature>
<protein>
    <submittedName>
        <fullName evidence="4">Uncharacterized protein</fullName>
    </submittedName>
</protein>
<feature type="chain" id="PRO_5042957423" evidence="3">
    <location>
        <begin position="23"/>
        <end position="483"/>
    </location>
</feature>
<accession>A0AAN6X5L1</accession>
<organism evidence="4 5">
    <name type="scientific">Triangularia verruculosa</name>
    <dbReference type="NCBI Taxonomy" id="2587418"/>
    <lineage>
        <taxon>Eukaryota</taxon>
        <taxon>Fungi</taxon>
        <taxon>Dikarya</taxon>
        <taxon>Ascomycota</taxon>
        <taxon>Pezizomycotina</taxon>
        <taxon>Sordariomycetes</taxon>
        <taxon>Sordariomycetidae</taxon>
        <taxon>Sordariales</taxon>
        <taxon>Podosporaceae</taxon>
        <taxon>Triangularia</taxon>
    </lineage>
</organism>
<dbReference type="EMBL" id="MU864109">
    <property type="protein sequence ID" value="KAK4194066.1"/>
    <property type="molecule type" value="Genomic_DNA"/>
</dbReference>
<keyword evidence="2" id="KW-0812">Transmembrane</keyword>
<keyword evidence="3" id="KW-0732">Signal</keyword>
<dbReference type="Proteomes" id="UP001303160">
    <property type="component" value="Unassembled WGS sequence"/>
</dbReference>
<name>A0AAN6X5L1_9PEZI</name>
<feature type="compositionally biased region" description="Polar residues" evidence="1">
    <location>
        <begin position="456"/>
        <end position="468"/>
    </location>
</feature>
<evidence type="ECO:0000313" key="5">
    <source>
        <dbReference type="Proteomes" id="UP001303160"/>
    </source>
</evidence>
<evidence type="ECO:0000256" key="3">
    <source>
        <dbReference type="SAM" id="SignalP"/>
    </source>
</evidence>
<dbReference type="AlphaFoldDB" id="A0AAN6X5L1"/>
<keyword evidence="2" id="KW-1133">Transmembrane helix</keyword>
<keyword evidence="5" id="KW-1185">Reference proteome</keyword>
<sequence length="483" mass="52546">MTRIGSLARLAIVASVCQPVLASSRTLTELIVHEPTFSPENCDEAGITARQCTSTYSNFPFTVQHTTIPTGVTPLSAKTQTKTFWDLELVTLYLPPGAVPRSELVDYQMAPAPAELLPRFVVDMTLTAPASCPTLFEYTTTIDLRFIGDGLPKSFISSELLPKGTVEAQTFTETRTLLSPILGGTPRTTVTQTLVAAFTTIHIKPTDLPPIRPAALAEDDYPYYPHLGFVSSYYIQNCYLPGQERPLTKEETCPYTYAGACSHTEPWVVIVAAVIPSVFLLGFVENFFWFRRLMLGKWCLRFGTVCWSLLLIFVVSCTLRERDRDAEDQARLKEQWKAIPFWMKMKLWFRWGFRHQYPVAWLGEKKKTVSGEESIEMGRGGGASGGAGSAGQGGEDDMPLPAYPGPPSSRVSDVHSVNSGSAVATPGPVLGNPNAVLASTGPVLGSGTVVIGPTMTPAQPQSPASTQRPEADQRPPGDGLRAV</sequence>
<evidence type="ECO:0000256" key="2">
    <source>
        <dbReference type="SAM" id="Phobius"/>
    </source>
</evidence>
<evidence type="ECO:0000256" key="1">
    <source>
        <dbReference type="SAM" id="MobiDB-lite"/>
    </source>
</evidence>
<feature type="compositionally biased region" description="Gly residues" evidence="1">
    <location>
        <begin position="378"/>
        <end position="393"/>
    </location>
</feature>
<gene>
    <name evidence="4" type="ORF">QBC40DRAFT_291449</name>
</gene>
<feature type="transmembrane region" description="Helical" evidence="2">
    <location>
        <begin position="267"/>
        <end position="289"/>
    </location>
</feature>
<feature type="region of interest" description="Disordered" evidence="1">
    <location>
        <begin position="372"/>
        <end position="483"/>
    </location>
</feature>
<comment type="caution">
    <text evidence="4">The sequence shown here is derived from an EMBL/GenBank/DDBJ whole genome shotgun (WGS) entry which is preliminary data.</text>
</comment>
<feature type="transmembrane region" description="Helical" evidence="2">
    <location>
        <begin position="298"/>
        <end position="316"/>
    </location>
</feature>
<proteinExistence type="predicted"/>
<reference evidence="4" key="2">
    <citation type="submission" date="2023-05" db="EMBL/GenBank/DDBJ databases">
        <authorList>
            <consortium name="Lawrence Berkeley National Laboratory"/>
            <person name="Steindorff A."/>
            <person name="Hensen N."/>
            <person name="Bonometti L."/>
            <person name="Westerberg I."/>
            <person name="Brannstrom I.O."/>
            <person name="Guillou S."/>
            <person name="Cros-Aarteil S."/>
            <person name="Calhoun S."/>
            <person name="Haridas S."/>
            <person name="Kuo A."/>
            <person name="Mondo S."/>
            <person name="Pangilinan J."/>
            <person name="Riley R."/>
            <person name="Labutti K."/>
            <person name="Andreopoulos B."/>
            <person name="Lipzen A."/>
            <person name="Chen C."/>
            <person name="Yanf M."/>
            <person name="Daum C."/>
            <person name="Ng V."/>
            <person name="Clum A."/>
            <person name="Ohm R."/>
            <person name="Martin F."/>
            <person name="Silar P."/>
            <person name="Natvig D."/>
            <person name="Lalanne C."/>
            <person name="Gautier V."/>
            <person name="Ament-Velasquez S.L."/>
            <person name="Kruys A."/>
            <person name="Hutchinson M.I."/>
            <person name="Powell A.J."/>
            <person name="Barry K."/>
            <person name="Miller A.N."/>
            <person name="Grigoriev I.V."/>
            <person name="Debuchy R."/>
            <person name="Gladieux P."/>
            <person name="Thoren M.H."/>
            <person name="Johannesson H."/>
        </authorList>
    </citation>
    <scope>NUCLEOTIDE SEQUENCE</scope>
    <source>
        <strain evidence="4">CBS 315.58</strain>
    </source>
</reference>
<reference evidence="4" key="1">
    <citation type="journal article" date="2023" name="Mol. Phylogenet. Evol.">
        <title>Genome-scale phylogeny and comparative genomics of the fungal order Sordariales.</title>
        <authorList>
            <person name="Hensen N."/>
            <person name="Bonometti L."/>
            <person name="Westerberg I."/>
            <person name="Brannstrom I.O."/>
            <person name="Guillou S."/>
            <person name="Cros-Aarteil S."/>
            <person name="Calhoun S."/>
            <person name="Haridas S."/>
            <person name="Kuo A."/>
            <person name="Mondo S."/>
            <person name="Pangilinan J."/>
            <person name="Riley R."/>
            <person name="LaButti K."/>
            <person name="Andreopoulos B."/>
            <person name="Lipzen A."/>
            <person name="Chen C."/>
            <person name="Yan M."/>
            <person name="Daum C."/>
            <person name="Ng V."/>
            <person name="Clum A."/>
            <person name="Steindorff A."/>
            <person name="Ohm R.A."/>
            <person name="Martin F."/>
            <person name="Silar P."/>
            <person name="Natvig D.O."/>
            <person name="Lalanne C."/>
            <person name="Gautier V."/>
            <person name="Ament-Velasquez S.L."/>
            <person name="Kruys A."/>
            <person name="Hutchinson M.I."/>
            <person name="Powell A.J."/>
            <person name="Barry K."/>
            <person name="Miller A.N."/>
            <person name="Grigoriev I.V."/>
            <person name="Debuchy R."/>
            <person name="Gladieux P."/>
            <person name="Hiltunen Thoren M."/>
            <person name="Johannesson H."/>
        </authorList>
    </citation>
    <scope>NUCLEOTIDE SEQUENCE</scope>
    <source>
        <strain evidence="4">CBS 315.58</strain>
    </source>
</reference>
<evidence type="ECO:0000313" key="4">
    <source>
        <dbReference type="EMBL" id="KAK4194066.1"/>
    </source>
</evidence>